<dbReference type="GO" id="GO:0016787">
    <property type="term" value="F:hydrolase activity"/>
    <property type="evidence" value="ECO:0007669"/>
    <property type="project" value="UniProtKB-KW"/>
</dbReference>
<accession>A0A1Y1IR84</accession>
<dbReference type="PANTHER" id="PTHR35372:SF2">
    <property type="entry name" value="SF3 HELICASE DOMAIN-CONTAINING PROTEIN"/>
    <property type="match status" value="1"/>
</dbReference>
<evidence type="ECO:0000259" key="3">
    <source>
        <dbReference type="SMART" id="SM00943"/>
    </source>
</evidence>
<feature type="region of interest" description="Disordered" evidence="2">
    <location>
        <begin position="75"/>
        <end position="104"/>
    </location>
</feature>
<name>A0A1Y1IR84_KLENI</name>
<proteinExistence type="predicted"/>
<dbReference type="InterPro" id="IPR051620">
    <property type="entry name" value="ORF904-like_C"/>
</dbReference>
<feature type="domain" description="DNA primase/polymerase bifunctional N-terminal" evidence="3">
    <location>
        <begin position="177"/>
        <end position="361"/>
    </location>
</feature>
<feature type="region of interest" description="Disordered" evidence="2">
    <location>
        <begin position="371"/>
        <end position="406"/>
    </location>
</feature>
<feature type="region of interest" description="Disordered" evidence="2">
    <location>
        <begin position="1"/>
        <end position="22"/>
    </location>
</feature>
<feature type="compositionally biased region" description="Basic and acidic residues" evidence="2">
    <location>
        <begin position="10"/>
        <end position="22"/>
    </location>
</feature>
<dbReference type="SUPFAM" id="SSF56747">
    <property type="entry name" value="Prim-pol domain"/>
    <property type="match status" value="1"/>
</dbReference>
<dbReference type="SMART" id="SM00943">
    <property type="entry name" value="Prim-Pol"/>
    <property type="match status" value="1"/>
</dbReference>
<reference evidence="4 5" key="1">
    <citation type="journal article" date="2014" name="Nat. Commun.">
        <title>Klebsormidium flaccidum genome reveals primary factors for plant terrestrial adaptation.</title>
        <authorList>
            <person name="Hori K."/>
            <person name="Maruyama F."/>
            <person name="Fujisawa T."/>
            <person name="Togashi T."/>
            <person name="Yamamoto N."/>
            <person name="Seo M."/>
            <person name="Sato S."/>
            <person name="Yamada T."/>
            <person name="Mori H."/>
            <person name="Tajima N."/>
            <person name="Moriyama T."/>
            <person name="Ikeuchi M."/>
            <person name="Watanabe M."/>
            <person name="Wada H."/>
            <person name="Kobayashi K."/>
            <person name="Saito M."/>
            <person name="Masuda T."/>
            <person name="Sasaki-Sekimoto Y."/>
            <person name="Mashiguchi K."/>
            <person name="Awai K."/>
            <person name="Shimojima M."/>
            <person name="Masuda S."/>
            <person name="Iwai M."/>
            <person name="Nobusawa T."/>
            <person name="Narise T."/>
            <person name="Kondo S."/>
            <person name="Saito H."/>
            <person name="Sato R."/>
            <person name="Murakawa M."/>
            <person name="Ihara Y."/>
            <person name="Oshima-Yamada Y."/>
            <person name="Ohtaka K."/>
            <person name="Satoh M."/>
            <person name="Sonobe K."/>
            <person name="Ishii M."/>
            <person name="Ohtani R."/>
            <person name="Kanamori-Sato M."/>
            <person name="Honoki R."/>
            <person name="Miyazaki D."/>
            <person name="Mochizuki H."/>
            <person name="Umetsu J."/>
            <person name="Higashi K."/>
            <person name="Shibata D."/>
            <person name="Kamiya Y."/>
            <person name="Sato N."/>
            <person name="Nakamura Y."/>
            <person name="Tabata S."/>
            <person name="Ida S."/>
            <person name="Kurokawa K."/>
            <person name="Ohta H."/>
        </authorList>
    </citation>
    <scope>NUCLEOTIDE SEQUENCE [LARGE SCALE GENOMIC DNA]</scope>
    <source>
        <strain evidence="4 5">NIES-2285</strain>
    </source>
</reference>
<protein>
    <recommendedName>
        <fullName evidence="3">DNA primase/polymerase bifunctional N-terminal domain-containing protein</fullName>
    </recommendedName>
</protein>
<dbReference type="PANTHER" id="PTHR35372">
    <property type="entry name" value="ATP BINDING PROTEIN-RELATED"/>
    <property type="match status" value="1"/>
</dbReference>
<evidence type="ECO:0000313" key="5">
    <source>
        <dbReference type="Proteomes" id="UP000054558"/>
    </source>
</evidence>
<keyword evidence="1" id="KW-0378">Hydrolase</keyword>
<dbReference type="AlphaFoldDB" id="A0A1Y1IR84"/>
<organism evidence="4 5">
    <name type="scientific">Klebsormidium nitens</name>
    <name type="common">Green alga</name>
    <name type="synonym">Ulothrix nitens</name>
    <dbReference type="NCBI Taxonomy" id="105231"/>
    <lineage>
        <taxon>Eukaryota</taxon>
        <taxon>Viridiplantae</taxon>
        <taxon>Streptophyta</taxon>
        <taxon>Klebsormidiophyceae</taxon>
        <taxon>Klebsormidiales</taxon>
        <taxon>Klebsormidiaceae</taxon>
        <taxon>Klebsormidium</taxon>
    </lineage>
</organism>
<evidence type="ECO:0000313" key="4">
    <source>
        <dbReference type="EMBL" id="GAQ93204.1"/>
    </source>
</evidence>
<dbReference type="Pfam" id="PF09250">
    <property type="entry name" value="Prim-Pol"/>
    <property type="match status" value="1"/>
</dbReference>
<dbReference type="Proteomes" id="UP000054558">
    <property type="component" value="Unassembled WGS sequence"/>
</dbReference>
<dbReference type="EMBL" id="DF238307">
    <property type="protein sequence ID" value="GAQ93204.1"/>
    <property type="molecule type" value="Genomic_DNA"/>
</dbReference>
<dbReference type="InterPro" id="IPR015330">
    <property type="entry name" value="DNA_primase/pol_bifunc_N"/>
</dbReference>
<evidence type="ECO:0000256" key="1">
    <source>
        <dbReference type="ARBA" id="ARBA00022801"/>
    </source>
</evidence>
<evidence type="ECO:0000256" key="2">
    <source>
        <dbReference type="SAM" id="MobiDB-lite"/>
    </source>
</evidence>
<gene>
    <name evidence="4" type="ORF">KFL_013580020</name>
</gene>
<keyword evidence="5" id="KW-1185">Reference proteome</keyword>
<sequence length="602" mass="66566">MLDNCLPSRDSAHGHRSVDEQERRTVTNHLMDIEHLESNVQLGVRKLGNRGNRVGSDQDGDAQYRLARRCRVEVSSSSQEAEAEEEAYELGSEGGDQSAASSDWGDLCTDHDDSTWDWDDGCDWTELRAYFSICRIDPHLGCDCREPASQVPSPAATAPAQSRAEPTQPIDPILAAAHYFHGLGVVTVTHDLQEKLQKNGKVCKAPSHWASPKPWKEANLSTCLSEFAKPGRNSIAIVTEVSDIYALDVDVKDGGFEALEQMLEEHENFLEDTPRLTTGNGGLHILFSLSQSEQAGLRNCCNRARIRYKGQAVGIDVRGKGGMLYTAPSTYTALDSTLRRYEWDQEILPDRSSLRAVPEWLISILNNDSEATSGGVKVPREGGKASESQTTSFGPPREIEESQQTPPAAVLERVKACVAATGDNASRFDRLKVGVNGPMYVFRVDGPRRCPYGNHHDGANNFSVLMRKRNLLYCCNSSECQRVRPLLKIGELTRSEAMAGGETQAFCADDVTAINALHKSFVDHWAFEGDVGGSKIVAEMYASCGRLGFDGVCWHYWNGRRFVADEKSAFFVKTVLINQLRIVYKRVRDELSATIEATPDEE</sequence>